<feature type="transmembrane region" description="Helical" evidence="7">
    <location>
        <begin position="79"/>
        <end position="99"/>
    </location>
</feature>
<gene>
    <name evidence="9" type="ORF">FEF09_20085</name>
</gene>
<dbReference type="OrthoDB" id="6538282at2"/>
<evidence type="ECO:0000256" key="3">
    <source>
        <dbReference type="ARBA" id="ARBA00022475"/>
    </source>
</evidence>
<accession>A0A5C6LQ20</accession>
<name>A0A5C6LQ20_9BACT</name>
<dbReference type="Gene3D" id="3.30.240.20">
    <property type="entry name" value="bsu07140 like domains"/>
    <property type="match status" value="1"/>
</dbReference>
<evidence type="ECO:0000256" key="4">
    <source>
        <dbReference type="ARBA" id="ARBA00022692"/>
    </source>
</evidence>
<evidence type="ECO:0000259" key="8">
    <source>
        <dbReference type="Pfam" id="PF04239"/>
    </source>
</evidence>
<dbReference type="InterPro" id="IPR023090">
    <property type="entry name" value="UPF0702_alpha/beta_dom_sf"/>
</dbReference>
<evidence type="ECO:0000256" key="1">
    <source>
        <dbReference type="ARBA" id="ARBA00004651"/>
    </source>
</evidence>
<keyword evidence="3" id="KW-1003">Cell membrane</keyword>
<evidence type="ECO:0000313" key="9">
    <source>
        <dbReference type="EMBL" id="TWV98733.1"/>
    </source>
</evidence>
<proteinExistence type="inferred from homology"/>
<evidence type="ECO:0000256" key="7">
    <source>
        <dbReference type="SAM" id="Phobius"/>
    </source>
</evidence>
<dbReference type="PANTHER" id="PTHR34582">
    <property type="entry name" value="UPF0702 TRANSMEMBRANE PROTEIN YCAP"/>
    <property type="match status" value="1"/>
</dbReference>
<feature type="domain" description="YetF C-terminal" evidence="8">
    <location>
        <begin position="102"/>
        <end position="175"/>
    </location>
</feature>
<protein>
    <submittedName>
        <fullName evidence="9">DUF421 domain-containing protein</fullName>
    </submittedName>
</protein>
<comment type="similarity">
    <text evidence="2">Belongs to the UPF0702 family.</text>
</comment>
<keyword evidence="5 7" id="KW-1133">Transmembrane helix</keyword>
<keyword evidence="6 7" id="KW-0472">Membrane</keyword>
<keyword evidence="4 7" id="KW-0812">Transmembrane</keyword>
<evidence type="ECO:0000256" key="6">
    <source>
        <dbReference type="ARBA" id="ARBA00023136"/>
    </source>
</evidence>
<feature type="transmembrane region" description="Helical" evidence="7">
    <location>
        <begin position="27"/>
        <end position="45"/>
    </location>
</feature>
<feature type="transmembrane region" description="Helical" evidence="7">
    <location>
        <begin position="57"/>
        <end position="73"/>
    </location>
</feature>
<dbReference type="InterPro" id="IPR007353">
    <property type="entry name" value="DUF421"/>
</dbReference>
<comment type="caution">
    <text evidence="9">The sequence shown here is derived from an EMBL/GenBank/DDBJ whole genome shotgun (WGS) entry which is preliminary data.</text>
</comment>
<comment type="subcellular location">
    <subcellularLocation>
        <location evidence="1">Cell membrane</location>
        <topology evidence="1">Multi-pass membrane protein</topology>
    </subcellularLocation>
</comment>
<dbReference type="PANTHER" id="PTHR34582:SF6">
    <property type="entry name" value="UPF0702 TRANSMEMBRANE PROTEIN YCAP"/>
    <property type="match status" value="1"/>
</dbReference>
<keyword evidence="10" id="KW-1185">Reference proteome</keyword>
<dbReference type="EMBL" id="VOHS01000024">
    <property type="protein sequence ID" value="TWV98733.1"/>
    <property type="molecule type" value="Genomic_DNA"/>
</dbReference>
<evidence type="ECO:0000256" key="5">
    <source>
        <dbReference type="ARBA" id="ARBA00022989"/>
    </source>
</evidence>
<dbReference type="AlphaFoldDB" id="A0A5C6LQ20"/>
<dbReference type="Proteomes" id="UP000318815">
    <property type="component" value="Unassembled WGS sequence"/>
</dbReference>
<dbReference type="RefSeq" id="WP_146306761.1">
    <property type="nucleotide sequence ID" value="NZ_VOHS01000024.1"/>
</dbReference>
<evidence type="ECO:0000256" key="2">
    <source>
        <dbReference type="ARBA" id="ARBA00006448"/>
    </source>
</evidence>
<evidence type="ECO:0000313" key="10">
    <source>
        <dbReference type="Proteomes" id="UP000318815"/>
    </source>
</evidence>
<reference evidence="9 10" key="1">
    <citation type="submission" date="2019-08" db="EMBL/GenBank/DDBJ databases">
        <title>Whole genome sequencing of chitin degrading bacteria Chitinophaga pinensis YS16.</title>
        <authorList>
            <person name="Singh R.P."/>
            <person name="Manchanda G."/>
            <person name="Maurya I.K."/>
            <person name="Joshi N.K."/>
            <person name="Srivastava A.K."/>
        </authorList>
    </citation>
    <scope>NUCLEOTIDE SEQUENCE [LARGE SCALE GENOMIC DNA]</scope>
    <source>
        <strain evidence="9 10">YS-16</strain>
    </source>
</reference>
<sequence length="226" mass="25142">MEKSQIKLEDIGRIIAGDTPPEFFIEIIIRGIFVYLILMGALRLMGKRMATRLTRNELAAVSTLAAAIGIPLFTPDRGILPGLVIGAVVVIVQRTVAWLSTNSERFERTSQGKISVLLEDGCLQIKEMKEARISREQLFAQLRVRQVLHLGQIKRVFMEASGAFTIIRRVKEQPGLSVLPSFDKAFQEELSTEKHHLLCSYCGVTAAPMQHTCPNCGAHETTKAVR</sequence>
<organism evidence="9 10">
    <name type="scientific">Chitinophaga pinensis</name>
    <dbReference type="NCBI Taxonomy" id="79329"/>
    <lineage>
        <taxon>Bacteria</taxon>
        <taxon>Pseudomonadati</taxon>
        <taxon>Bacteroidota</taxon>
        <taxon>Chitinophagia</taxon>
        <taxon>Chitinophagales</taxon>
        <taxon>Chitinophagaceae</taxon>
        <taxon>Chitinophaga</taxon>
    </lineage>
</organism>
<dbReference type="GO" id="GO:0005886">
    <property type="term" value="C:plasma membrane"/>
    <property type="evidence" value="ECO:0007669"/>
    <property type="project" value="UniProtKB-SubCell"/>
</dbReference>
<dbReference type="Pfam" id="PF04239">
    <property type="entry name" value="DUF421"/>
    <property type="match status" value="1"/>
</dbReference>